<protein>
    <recommendedName>
        <fullName evidence="10">Apple domain-containing protein</fullName>
    </recommendedName>
</protein>
<evidence type="ECO:0000256" key="7">
    <source>
        <dbReference type="SAM" id="MobiDB-lite"/>
    </source>
</evidence>
<dbReference type="PANTHER" id="PTHR23033:SF47">
    <property type="entry name" value="APPLE DOMAIN-CONTAINING PROTEIN-RELATED"/>
    <property type="match status" value="1"/>
</dbReference>
<feature type="region of interest" description="Disordered" evidence="7">
    <location>
        <begin position="383"/>
        <end position="409"/>
    </location>
</feature>
<keyword evidence="6" id="KW-0472">Membrane</keyword>
<feature type="compositionally biased region" description="Basic and acidic residues" evidence="7">
    <location>
        <begin position="342"/>
        <end position="360"/>
    </location>
</feature>
<keyword evidence="4" id="KW-0735">Signal-anchor</keyword>
<sequence>MPWPDKPLPVTESNTYPLTPKQPTPEQETVTKLREEGILVVFKTGAQEIAKLTTQVATTLRYFTDRDIVFFSDHQGSIGSFIIHDALRNVNQAVQSDNPDFDIYRAIKQYQATGRDIELLKEEDSKENDRDGWRLDKYKFIHMVEETFELRPDAKWYVFMETDTYMFWDNLVRWLKTLDHEKPTYLGSPAYVGDREFAHGGTGYVLSNAAMDLLVGPEQPQGLAASWDFRIQHEFYYGDFALAMALLEKGIHVTAGDPYLCGYKPSSLPFGPNNRWCEPVVTVHHMRSHEINNVWRFERQRERFQSKLPVTYASLYHHFVEPYLREHLNNWDNLSDDTTYTKVDDPEVKEDDKVDIHGQPDDSDNPDFDVSAGPMEYEETSRIDNGGLRRKNEYPSTNGLGGRSEGEKTHPYTSFEHCGKACSEHEGCFQYLHYDNTCKLRMSFSLGNYKAPSSDGNVIWRSGWMVTRIKKWVEEHACEEHVWPD</sequence>
<evidence type="ECO:0000256" key="1">
    <source>
        <dbReference type="ARBA" id="ARBA00004606"/>
    </source>
</evidence>
<reference evidence="8 9" key="1">
    <citation type="journal article" date="2018" name="IMA Fungus">
        <title>IMA Genome-F 9: Draft genome sequence of Annulohypoxylon stygium, Aspergillus mulundensis, Berkeleyomyces basicola (syn. Thielaviopsis basicola), Ceratocystis smalleyi, two Cercospora beticola strains, Coleophoma cylindrospora, Fusarium fracticaudum, Phialophora cf. hyalina, and Morchella septimelata.</title>
        <authorList>
            <person name="Wingfield B.D."/>
            <person name="Bills G.F."/>
            <person name="Dong Y."/>
            <person name="Huang W."/>
            <person name="Nel W.J."/>
            <person name="Swalarsk-Parry B.S."/>
            <person name="Vaghefi N."/>
            <person name="Wilken P.M."/>
            <person name="An Z."/>
            <person name="de Beer Z.W."/>
            <person name="De Vos L."/>
            <person name="Chen L."/>
            <person name="Duong T.A."/>
            <person name="Gao Y."/>
            <person name="Hammerbacher A."/>
            <person name="Kikkert J.R."/>
            <person name="Li Y."/>
            <person name="Li H."/>
            <person name="Li K."/>
            <person name="Li Q."/>
            <person name="Liu X."/>
            <person name="Ma X."/>
            <person name="Naidoo K."/>
            <person name="Pethybridge S.J."/>
            <person name="Sun J."/>
            <person name="Steenkamp E.T."/>
            <person name="van der Nest M.A."/>
            <person name="van Wyk S."/>
            <person name="Wingfield M.J."/>
            <person name="Xiong C."/>
            <person name="Yue Q."/>
            <person name="Zhang X."/>
        </authorList>
    </citation>
    <scope>NUCLEOTIDE SEQUENCE [LARGE SCALE GENOMIC DNA]</scope>
    <source>
        <strain evidence="8 9">BP 5553</strain>
    </source>
</reference>
<feature type="region of interest" description="Disordered" evidence="7">
    <location>
        <begin position="1"/>
        <end position="28"/>
    </location>
</feature>
<evidence type="ECO:0000256" key="6">
    <source>
        <dbReference type="ARBA" id="ARBA00023136"/>
    </source>
</evidence>
<dbReference type="OrthoDB" id="414175at2759"/>
<dbReference type="GO" id="GO:0016020">
    <property type="term" value="C:membrane"/>
    <property type="evidence" value="ECO:0007669"/>
    <property type="project" value="UniProtKB-SubCell"/>
</dbReference>
<evidence type="ECO:0000256" key="2">
    <source>
        <dbReference type="ARBA" id="ARBA00006462"/>
    </source>
</evidence>
<dbReference type="STRING" id="2656787.A0A370TK15"/>
<evidence type="ECO:0000313" key="8">
    <source>
        <dbReference type="EMBL" id="RDL35863.1"/>
    </source>
</evidence>
<evidence type="ECO:0008006" key="10">
    <source>
        <dbReference type="Google" id="ProtNLM"/>
    </source>
</evidence>
<accession>A0A370TK15</accession>
<organism evidence="8 9">
    <name type="scientific">Venustampulla echinocandica</name>
    <dbReference type="NCBI Taxonomy" id="2656787"/>
    <lineage>
        <taxon>Eukaryota</taxon>
        <taxon>Fungi</taxon>
        <taxon>Dikarya</taxon>
        <taxon>Ascomycota</taxon>
        <taxon>Pezizomycotina</taxon>
        <taxon>Leotiomycetes</taxon>
        <taxon>Helotiales</taxon>
        <taxon>Pleuroascaceae</taxon>
        <taxon>Venustampulla</taxon>
    </lineage>
</organism>
<dbReference type="InterPro" id="IPR026050">
    <property type="entry name" value="C1GALT1/C1GALT1_chp1"/>
</dbReference>
<dbReference type="Proteomes" id="UP000254866">
    <property type="component" value="Unassembled WGS sequence"/>
</dbReference>
<evidence type="ECO:0000256" key="4">
    <source>
        <dbReference type="ARBA" id="ARBA00022968"/>
    </source>
</evidence>
<comment type="subcellular location">
    <subcellularLocation>
        <location evidence="1">Membrane</location>
        <topology evidence="1">Single-pass type II membrane protein</topology>
    </subcellularLocation>
</comment>
<dbReference type="Gene3D" id="3.90.550.50">
    <property type="match status" value="1"/>
</dbReference>
<keyword evidence="3" id="KW-0812">Transmembrane</keyword>
<evidence type="ECO:0000256" key="5">
    <source>
        <dbReference type="ARBA" id="ARBA00022989"/>
    </source>
</evidence>
<keyword evidence="9" id="KW-1185">Reference proteome</keyword>
<proteinExistence type="inferred from homology"/>
<dbReference type="EMBL" id="NPIC01000005">
    <property type="protein sequence ID" value="RDL35863.1"/>
    <property type="molecule type" value="Genomic_DNA"/>
</dbReference>
<gene>
    <name evidence="8" type="ORF">BP5553_06475</name>
</gene>
<dbReference type="RefSeq" id="XP_031868519.1">
    <property type="nucleotide sequence ID" value="XM_032015098.1"/>
</dbReference>
<name>A0A370TK15_9HELO</name>
<comment type="similarity">
    <text evidence="2">Belongs to the glycosyltransferase 31 family. Beta3-Gal-T subfamily.</text>
</comment>
<keyword evidence="5" id="KW-1133">Transmembrane helix</keyword>
<dbReference type="PANTHER" id="PTHR23033">
    <property type="entry name" value="BETA1,3-GALACTOSYLTRANSFERASE"/>
    <property type="match status" value="1"/>
</dbReference>
<dbReference type="AlphaFoldDB" id="A0A370TK15"/>
<feature type="region of interest" description="Disordered" evidence="7">
    <location>
        <begin position="342"/>
        <end position="369"/>
    </location>
</feature>
<dbReference type="GeneID" id="43599324"/>
<evidence type="ECO:0000256" key="3">
    <source>
        <dbReference type="ARBA" id="ARBA00022692"/>
    </source>
</evidence>
<comment type="caution">
    <text evidence="8">The sequence shown here is derived from an EMBL/GenBank/DDBJ whole genome shotgun (WGS) entry which is preliminary data.</text>
</comment>
<evidence type="ECO:0000313" key="9">
    <source>
        <dbReference type="Proteomes" id="UP000254866"/>
    </source>
</evidence>